<gene>
    <name evidence="1" type="ORF">AVEN_70984_1</name>
</gene>
<evidence type="ECO:0000313" key="2">
    <source>
        <dbReference type="Proteomes" id="UP000499080"/>
    </source>
</evidence>
<dbReference type="OrthoDB" id="6435686at2759"/>
<dbReference type="SUPFAM" id="SSF50630">
    <property type="entry name" value="Acid proteases"/>
    <property type="match status" value="1"/>
</dbReference>
<sequence>MDTGANVTLVRTDLAQKLKDKFFYTAPNISLKTDTGEKTEIHGKLDAAIGSGSRKFQHRIYVADITDPCILGLDFLQKFNFTGVPEVSGQFRYAVTDFPRQVSKKVVLVASTLADLKRGAIPVRVLNLDNKPKTVDKGAVITTCELVLDILARPQVFFELLHLPSILENIEELIEEQRTTVGELHHQIKNFRNCFLLVGRCNMTQNRINRGNHPPIRQYPRRLPLAKKEEAERIVKEMVDNGIIGK</sequence>
<organism evidence="1 2">
    <name type="scientific">Araneus ventricosus</name>
    <name type="common">Orbweaver spider</name>
    <name type="synonym">Epeira ventricosa</name>
    <dbReference type="NCBI Taxonomy" id="182803"/>
    <lineage>
        <taxon>Eukaryota</taxon>
        <taxon>Metazoa</taxon>
        <taxon>Ecdysozoa</taxon>
        <taxon>Arthropoda</taxon>
        <taxon>Chelicerata</taxon>
        <taxon>Arachnida</taxon>
        <taxon>Araneae</taxon>
        <taxon>Araneomorphae</taxon>
        <taxon>Entelegynae</taxon>
        <taxon>Araneoidea</taxon>
        <taxon>Araneidae</taxon>
        <taxon>Araneus</taxon>
    </lineage>
</organism>
<proteinExistence type="predicted"/>
<keyword evidence="2" id="KW-1185">Reference proteome</keyword>
<dbReference type="EMBL" id="BGPR01004817">
    <property type="protein sequence ID" value="GBN03670.1"/>
    <property type="molecule type" value="Genomic_DNA"/>
</dbReference>
<evidence type="ECO:0000313" key="1">
    <source>
        <dbReference type="EMBL" id="GBN03670.1"/>
    </source>
</evidence>
<comment type="caution">
    <text evidence="1">The sequence shown here is derived from an EMBL/GenBank/DDBJ whole genome shotgun (WGS) entry which is preliminary data.</text>
</comment>
<dbReference type="Proteomes" id="UP000499080">
    <property type="component" value="Unassembled WGS sequence"/>
</dbReference>
<reference evidence="1 2" key="1">
    <citation type="journal article" date="2019" name="Sci. Rep.">
        <title>Orb-weaving spider Araneus ventricosus genome elucidates the spidroin gene catalogue.</title>
        <authorList>
            <person name="Kono N."/>
            <person name="Nakamura H."/>
            <person name="Ohtoshi R."/>
            <person name="Moran D.A.P."/>
            <person name="Shinohara A."/>
            <person name="Yoshida Y."/>
            <person name="Fujiwara M."/>
            <person name="Mori M."/>
            <person name="Tomita M."/>
            <person name="Arakawa K."/>
        </authorList>
    </citation>
    <scope>NUCLEOTIDE SEQUENCE [LARGE SCALE GENOMIC DNA]</scope>
</reference>
<name>A0A4Y2KNW5_ARAVE</name>
<dbReference type="AlphaFoldDB" id="A0A4Y2KNW5"/>
<evidence type="ECO:0008006" key="3">
    <source>
        <dbReference type="Google" id="ProtNLM"/>
    </source>
</evidence>
<dbReference type="Gene3D" id="2.40.70.10">
    <property type="entry name" value="Acid Proteases"/>
    <property type="match status" value="1"/>
</dbReference>
<dbReference type="InterPro" id="IPR021109">
    <property type="entry name" value="Peptidase_aspartic_dom_sf"/>
</dbReference>
<dbReference type="CDD" id="cd00303">
    <property type="entry name" value="retropepsin_like"/>
    <property type="match status" value="1"/>
</dbReference>
<accession>A0A4Y2KNW5</accession>
<protein>
    <recommendedName>
        <fullName evidence="3">Peptidase A2 domain-containing protein</fullName>
    </recommendedName>
</protein>